<comment type="subcellular location">
    <subcellularLocation>
        <location evidence="4">Cytoplasm</location>
    </subcellularLocation>
</comment>
<dbReference type="PANTHER" id="PTHR30098:SF2">
    <property type="entry name" value="LEUCYL_PHENYLALANYL-TRNA--PROTEIN TRANSFERASE"/>
    <property type="match status" value="1"/>
</dbReference>
<dbReference type="Pfam" id="PF03588">
    <property type="entry name" value="Leu_Phe_trans"/>
    <property type="match status" value="1"/>
</dbReference>
<dbReference type="InterPro" id="IPR042203">
    <property type="entry name" value="Leu/Phe-tRNA_Trfase_C"/>
</dbReference>
<dbReference type="Gene3D" id="3.40.630.70">
    <property type="entry name" value="Leucyl/phenylalanyl-tRNA-protein transferase, C-terminal domain"/>
    <property type="match status" value="1"/>
</dbReference>
<name>A0A222FNH6_9GAMM</name>
<accession>A0A222FNH6</accession>
<comment type="function">
    <text evidence="4">Functions in the N-end rule pathway of protein degradation where it conjugates Leu, Phe and, less efficiently, Met from aminoacyl-tRNAs to the N-termini of proteins containing an N-terminal arginine or lysine.</text>
</comment>
<dbReference type="NCBIfam" id="TIGR00667">
    <property type="entry name" value="aat"/>
    <property type="match status" value="1"/>
</dbReference>
<dbReference type="InterPro" id="IPR016181">
    <property type="entry name" value="Acyl_CoA_acyltransferase"/>
</dbReference>
<dbReference type="KEGG" id="bsan:CHH28_14305"/>
<evidence type="ECO:0000313" key="6">
    <source>
        <dbReference type="Proteomes" id="UP000202440"/>
    </source>
</evidence>
<gene>
    <name evidence="4" type="primary">aat</name>
    <name evidence="5" type="ORF">CHH28_14305</name>
</gene>
<comment type="similarity">
    <text evidence="4">Belongs to the L/F-transferase family.</text>
</comment>
<evidence type="ECO:0000313" key="5">
    <source>
        <dbReference type="EMBL" id="ASP39773.1"/>
    </source>
</evidence>
<dbReference type="GO" id="GO:0008914">
    <property type="term" value="F:leucyl-tRNA--protein transferase activity"/>
    <property type="evidence" value="ECO:0007669"/>
    <property type="project" value="UniProtKB-UniRule"/>
</dbReference>
<dbReference type="InterPro" id="IPR004616">
    <property type="entry name" value="Leu/Phe-tRNA_Trfase"/>
</dbReference>
<keyword evidence="3 4" id="KW-0012">Acyltransferase</keyword>
<comment type="catalytic activity">
    <reaction evidence="4">
        <text>N-terminal L-lysyl-[protein] + L-leucyl-tRNA(Leu) = N-terminal L-leucyl-L-lysyl-[protein] + tRNA(Leu) + H(+)</text>
        <dbReference type="Rhea" id="RHEA:12340"/>
        <dbReference type="Rhea" id="RHEA-COMP:9613"/>
        <dbReference type="Rhea" id="RHEA-COMP:9622"/>
        <dbReference type="Rhea" id="RHEA-COMP:12670"/>
        <dbReference type="Rhea" id="RHEA-COMP:12671"/>
        <dbReference type="ChEBI" id="CHEBI:15378"/>
        <dbReference type="ChEBI" id="CHEBI:65249"/>
        <dbReference type="ChEBI" id="CHEBI:78442"/>
        <dbReference type="ChEBI" id="CHEBI:78494"/>
        <dbReference type="ChEBI" id="CHEBI:133043"/>
        <dbReference type="EC" id="2.3.2.6"/>
    </reaction>
</comment>
<dbReference type="GO" id="GO:0030163">
    <property type="term" value="P:protein catabolic process"/>
    <property type="evidence" value="ECO:0007669"/>
    <property type="project" value="UniProtKB-UniRule"/>
</dbReference>
<dbReference type="SUPFAM" id="SSF55729">
    <property type="entry name" value="Acyl-CoA N-acyltransferases (Nat)"/>
    <property type="match status" value="1"/>
</dbReference>
<keyword evidence="6" id="KW-1185">Reference proteome</keyword>
<dbReference type="EC" id="2.3.2.6" evidence="4"/>
<dbReference type="Proteomes" id="UP000202440">
    <property type="component" value="Chromosome"/>
</dbReference>
<sequence length="230" mass="25563">MLDWLDPDSRPEFPPTAQALEHPNGLLAAGGRVSPLWLDAAYRRGIFPWNDPQEVRLWWSPAPRAIITAEQFRLSRTIRKLLRRQPYFITANQAFEQVQAACAEPRDAEGGTWIDDELLLHYPRLHAAGRAISVEAWNDGALVGGWYGVLIGSALFGESMFSRASNASKLAFATAAPILLDAGVTLIDCQMQTEHLAQFGCMEVERAEFEDRLRSAIQHPTPTPLPCVLS</sequence>
<keyword evidence="1 4" id="KW-0963">Cytoplasm</keyword>
<protein>
    <recommendedName>
        <fullName evidence="4">Leucyl/phenylalanyl-tRNA--protein transferase</fullName>
        <ecNumber evidence="4">2.3.2.6</ecNumber>
    </recommendedName>
    <alternativeName>
        <fullName evidence="4">L/F-transferase</fullName>
    </alternativeName>
    <alternativeName>
        <fullName evidence="4">Leucyltransferase</fullName>
    </alternativeName>
    <alternativeName>
        <fullName evidence="4">Phenyalanyltransferase</fullName>
    </alternativeName>
</protein>
<comment type="catalytic activity">
    <reaction evidence="4">
        <text>L-phenylalanyl-tRNA(Phe) + an N-terminal L-alpha-aminoacyl-[protein] = an N-terminal L-phenylalanyl-L-alpha-aminoacyl-[protein] + tRNA(Phe)</text>
        <dbReference type="Rhea" id="RHEA:43632"/>
        <dbReference type="Rhea" id="RHEA-COMP:9668"/>
        <dbReference type="Rhea" id="RHEA-COMP:9699"/>
        <dbReference type="Rhea" id="RHEA-COMP:10636"/>
        <dbReference type="Rhea" id="RHEA-COMP:10637"/>
        <dbReference type="ChEBI" id="CHEBI:78442"/>
        <dbReference type="ChEBI" id="CHEBI:78531"/>
        <dbReference type="ChEBI" id="CHEBI:78597"/>
        <dbReference type="ChEBI" id="CHEBI:83561"/>
        <dbReference type="EC" id="2.3.2.6"/>
    </reaction>
</comment>
<comment type="catalytic activity">
    <reaction evidence="4">
        <text>N-terminal L-arginyl-[protein] + L-leucyl-tRNA(Leu) = N-terminal L-leucyl-L-arginyl-[protein] + tRNA(Leu) + H(+)</text>
        <dbReference type="Rhea" id="RHEA:50416"/>
        <dbReference type="Rhea" id="RHEA-COMP:9613"/>
        <dbReference type="Rhea" id="RHEA-COMP:9622"/>
        <dbReference type="Rhea" id="RHEA-COMP:12672"/>
        <dbReference type="Rhea" id="RHEA-COMP:12673"/>
        <dbReference type="ChEBI" id="CHEBI:15378"/>
        <dbReference type="ChEBI" id="CHEBI:64719"/>
        <dbReference type="ChEBI" id="CHEBI:78442"/>
        <dbReference type="ChEBI" id="CHEBI:78494"/>
        <dbReference type="ChEBI" id="CHEBI:133044"/>
        <dbReference type="EC" id="2.3.2.6"/>
    </reaction>
</comment>
<evidence type="ECO:0000256" key="1">
    <source>
        <dbReference type="ARBA" id="ARBA00022490"/>
    </source>
</evidence>
<dbReference type="OrthoDB" id="9790282at2"/>
<organism evidence="5 6">
    <name type="scientific">Bacterioplanes sanyensis</name>
    <dbReference type="NCBI Taxonomy" id="1249553"/>
    <lineage>
        <taxon>Bacteria</taxon>
        <taxon>Pseudomonadati</taxon>
        <taxon>Pseudomonadota</taxon>
        <taxon>Gammaproteobacteria</taxon>
        <taxon>Oceanospirillales</taxon>
        <taxon>Oceanospirillaceae</taxon>
        <taxon>Bacterioplanes</taxon>
    </lineage>
</organism>
<evidence type="ECO:0000256" key="3">
    <source>
        <dbReference type="ARBA" id="ARBA00023315"/>
    </source>
</evidence>
<dbReference type="RefSeq" id="WP_094060947.1">
    <property type="nucleotide sequence ID" value="NZ_CP022530.1"/>
</dbReference>
<keyword evidence="2 4" id="KW-0808">Transferase</keyword>
<reference evidence="5 6" key="1">
    <citation type="submission" date="2017-07" db="EMBL/GenBank/DDBJ databases">
        <title>Annotated genome sequence of Bacterioplanes sanyensis isolated from Red Sea.</title>
        <authorList>
            <person name="Rehman Z.U."/>
        </authorList>
    </citation>
    <scope>NUCLEOTIDE SEQUENCE [LARGE SCALE GENOMIC DNA]</scope>
    <source>
        <strain evidence="5 6">NV9</strain>
    </source>
</reference>
<dbReference type="Gene3D" id="3.30.70.3550">
    <property type="entry name" value="Leucyl/phenylalanyl-tRNA-protein transferase, N-terminal domain"/>
    <property type="match status" value="1"/>
</dbReference>
<dbReference type="GO" id="GO:0005737">
    <property type="term" value="C:cytoplasm"/>
    <property type="evidence" value="ECO:0007669"/>
    <property type="project" value="UniProtKB-SubCell"/>
</dbReference>
<dbReference type="EMBL" id="CP022530">
    <property type="protein sequence ID" value="ASP39773.1"/>
    <property type="molecule type" value="Genomic_DNA"/>
</dbReference>
<evidence type="ECO:0000256" key="2">
    <source>
        <dbReference type="ARBA" id="ARBA00022679"/>
    </source>
</evidence>
<dbReference type="AlphaFoldDB" id="A0A222FNH6"/>
<dbReference type="PANTHER" id="PTHR30098">
    <property type="entry name" value="LEUCYL/PHENYLALANYL-TRNA--PROTEIN TRANSFERASE"/>
    <property type="match status" value="1"/>
</dbReference>
<dbReference type="HAMAP" id="MF_00688">
    <property type="entry name" value="Leu_Phe_trans"/>
    <property type="match status" value="1"/>
</dbReference>
<proteinExistence type="inferred from homology"/>
<evidence type="ECO:0000256" key="4">
    <source>
        <dbReference type="HAMAP-Rule" id="MF_00688"/>
    </source>
</evidence>
<dbReference type="InterPro" id="IPR042221">
    <property type="entry name" value="Leu/Phe-tRNA_Trfase_N"/>
</dbReference>